<keyword evidence="1" id="KW-0472">Membrane</keyword>
<keyword evidence="1" id="KW-1133">Transmembrane helix</keyword>
<dbReference type="InterPro" id="IPR005152">
    <property type="entry name" value="Lipase_secreted"/>
</dbReference>
<gene>
    <name evidence="2" type="ORF">OG579_04875</name>
</gene>
<reference evidence="2 3" key="1">
    <citation type="submission" date="2022-10" db="EMBL/GenBank/DDBJ databases">
        <title>The complete genomes of actinobacterial strains from the NBC collection.</title>
        <authorList>
            <person name="Joergensen T.S."/>
            <person name="Alvarez Arevalo M."/>
            <person name="Sterndorff E.B."/>
            <person name="Faurdal D."/>
            <person name="Vuksanovic O."/>
            <person name="Mourched A.-S."/>
            <person name="Charusanti P."/>
            <person name="Shaw S."/>
            <person name="Blin K."/>
            <person name="Weber T."/>
        </authorList>
    </citation>
    <scope>NUCLEOTIDE SEQUENCE [LARGE SCALE GENOMIC DNA]</scope>
    <source>
        <strain evidence="2 3">NBC_00319</strain>
    </source>
</reference>
<evidence type="ECO:0000313" key="3">
    <source>
        <dbReference type="Proteomes" id="UP001432128"/>
    </source>
</evidence>
<dbReference type="EMBL" id="CP108021">
    <property type="protein sequence ID" value="WUM21142.1"/>
    <property type="molecule type" value="Genomic_DNA"/>
</dbReference>
<sequence>MKRPAGLTRPVTWSIAIILVLVVAVVVVLVVGLSTPDGTDNPARGGDTPGSVLSAKPMDDLPLLMKLGKVKGSVVQYVSTDSSGKRTRVSGTVFKPGGEAPAGGWPVVAVAHGTLGINTECGPSSSSDLHGLIGLAQGLLGAKYAVAIADYQGLGAAGVHPYLDSDTAGRNVIDSVRALRSVFDDISPRWGGFGSSQGGGAIWAADEDARTYAPELDLVGVVAGVPAADVVGLVAKARAGTLTRDQAPALQWIVEAAARSHPDIVRDDYRSGSAVTNWDVLSACAGPLVSRRNAAADALGPFDLAPRTDEAAARLTDLLRSYALPRKAISAPMYVLYGDADTYIDKAWTKAAVAKACALGDRLTISEQAGKGHGDIDLDNALPWLQSRFAGATSEQDC</sequence>
<dbReference type="RefSeq" id="WP_328858288.1">
    <property type="nucleotide sequence ID" value="NZ_CP108021.1"/>
</dbReference>
<dbReference type="GO" id="GO:0004806">
    <property type="term" value="F:triacylglycerol lipase activity"/>
    <property type="evidence" value="ECO:0007669"/>
    <property type="project" value="InterPro"/>
</dbReference>
<proteinExistence type="predicted"/>
<dbReference type="AlphaFoldDB" id="A0AAU4K591"/>
<keyword evidence="1" id="KW-0812">Transmembrane</keyword>
<dbReference type="PANTHER" id="PTHR34853:SF1">
    <property type="entry name" value="LIPASE 5"/>
    <property type="match status" value="1"/>
</dbReference>
<dbReference type="PANTHER" id="PTHR34853">
    <property type="match status" value="1"/>
</dbReference>
<dbReference type="Pfam" id="PF03583">
    <property type="entry name" value="LIP"/>
    <property type="match status" value="1"/>
</dbReference>
<accession>A0AAU4K591</accession>
<organism evidence="2 3">
    <name type="scientific">Williamsia herbipolensis</name>
    <dbReference type="NCBI Taxonomy" id="1603258"/>
    <lineage>
        <taxon>Bacteria</taxon>
        <taxon>Bacillati</taxon>
        <taxon>Actinomycetota</taxon>
        <taxon>Actinomycetes</taxon>
        <taxon>Mycobacteriales</taxon>
        <taxon>Nocardiaceae</taxon>
        <taxon>Williamsia</taxon>
    </lineage>
</organism>
<dbReference type="InterPro" id="IPR029058">
    <property type="entry name" value="AB_hydrolase_fold"/>
</dbReference>
<feature type="transmembrane region" description="Helical" evidence="1">
    <location>
        <begin position="12"/>
        <end position="33"/>
    </location>
</feature>
<protein>
    <submittedName>
        <fullName evidence="2">Lipase family protein</fullName>
    </submittedName>
</protein>
<dbReference type="Proteomes" id="UP001432128">
    <property type="component" value="Chromosome"/>
</dbReference>
<evidence type="ECO:0000256" key="1">
    <source>
        <dbReference type="SAM" id="Phobius"/>
    </source>
</evidence>
<dbReference type="GO" id="GO:0016042">
    <property type="term" value="P:lipid catabolic process"/>
    <property type="evidence" value="ECO:0007669"/>
    <property type="project" value="InterPro"/>
</dbReference>
<dbReference type="PIRSF" id="PIRSF029171">
    <property type="entry name" value="Esterase_LipA"/>
    <property type="match status" value="1"/>
</dbReference>
<dbReference type="SUPFAM" id="SSF53474">
    <property type="entry name" value="alpha/beta-Hydrolases"/>
    <property type="match status" value="1"/>
</dbReference>
<dbReference type="KEGG" id="whr:OG579_04875"/>
<keyword evidence="3" id="KW-1185">Reference proteome</keyword>
<name>A0AAU4K591_9NOCA</name>
<evidence type="ECO:0000313" key="2">
    <source>
        <dbReference type="EMBL" id="WUM21142.1"/>
    </source>
</evidence>
<dbReference type="Gene3D" id="3.40.50.1820">
    <property type="entry name" value="alpha/beta hydrolase"/>
    <property type="match status" value="2"/>
</dbReference>